<comment type="caution">
    <text evidence="7">The sequence shown here is derived from an EMBL/GenBank/DDBJ whole genome shotgun (WGS) entry which is preliminary data.</text>
</comment>
<dbReference type="Proteomes" id="UP000629098">
    <property type="component" value="Unassembled WGS sequence"/>
</dbReference>
<dbReference type="Gene3D" id="2.30.30.40">
    <property type="entry name" value="SH3 Domains"/>
    <property type="match status" value="1"/>
</dbReference>
<dbReference type="GO" id="GO:0006508">
    <property type="term" value="P:proteolysis"/>
    <property type="evidence" value="ECO:0007669"/>
    <property type="project" value="UniProtKB-KW"/>
</dbReference>
<dbReference type="SUPFAM" id="SSF82057">
    <property type="entry name" value="Prokaryotic SH3-related domain"/>
    <property type="match status" value="1"/>
</dbReference>
<gene>
    <name evidence="7" type="ORF">ICL16_40240</name>
</gene>
<accession>A0A8J7CBA0</accession>
<dbReference type="InterPro" id="IPR000064">
    <property type="entry name" value="NLP_P60_dom"/>
</dbReference>
<dbReference type="Pfam" id="PF18348">
    <property type="entry name" value="SH3_16"/>
    <property type="match status" value="1"/>
</dbReference>
<evidence type="ECO:0000256" key="2">
    <source>
        <dbReference type="ARBA" id="ARBA00022670"/>
    </source>
</evidence>
<keyword evidence="8" id="KW-1185">Reference proteome</keyword>
<feature type="region of interest" description="Disordered" evidence="5">
    <location>
        <begin position="1"/>
        <end position="22"/>
    </location>
</feature>
<dbReference type="EMBL" id="JACXAE010000120">
    <property type="protein sequence ID" value="MBD2778111.1"/>
    <property type="molecule type" value="Genomic_DNA"/>
</dbReference>
<feature type="compositionally biased region" description="Polar residues" evidence="5">
    <location>
        <begin position="1"/>
        <end position="11"/>
    </location>
</feature>
<dbReference type="Gene3D" id="3.90.1720.10">
    <property type="entry name" value="endopeptidase domain like (from Nostoc punctiforme)"/>
    <property type="match status" value="1"/>
</dbReference>
<evidence type="ECO:0000256" key="4">
    <source>
        <dbReference type="ARBA" id="ARBA00022807"/>
    </source>
</evidence>
<proteinExistence type="inferred from homology"/>
<reference evidence="7" key="1">
    <citation type="submission" date="2020-09" db="EMBL/GenBank/DDBJ databases">
        <title>Iningainema tapete sp. nov. (Scytonemataceae, Cyanobacteria) from greenhouses in central Florida (USA) produces two types of nodularin with biosynthetic potential for microcystin-LR and anabaenopeptins.</title>
        <authorList>
            <person name="Berthold D.E."/>
            <person name="Lefler F.W."/>
            <person name="Huang I.-S."/>
            <person name="Abdulla H."/>
            <person name="Zimba P.V."/>
            <person name="Laughinghouse H.D. IV."/>
        </authorList>
    </citation>
    <scope>NUCLEOTIDE SEQUENCE</scope>
    <source>
        <strain evidence="7">BLCCT55</strain>
    </source>
</reference>
<evidence type="ECO:0000313" key="8">
    <source>
        <dbReference type="Proteomes" id="UP000629098"/>
    </source>
</evidence>
<dbReference type="AlphaFoldDB" id="A0A8J7CBA0"/>
<dbReference type="GO" id="GO:0008234">
    <property type="term" value="F:cysteine-type peptidase activity"/>
    <property type="evidence" value="ECO:0007669"/>
    <property type="project" value="UniProtKB-KW"/>
</dbReference>
<evidence type="ECO:0000259" key="6">
    <source>
        <dbReference type="PROSITE" id="PS51935"/>
    </source>
</evidence>
<evidence type="ECO:0000313" key="7">
    <source>
        <dbReference type="EMBL" id="MBD2778111.1"/>
    </source>
</evidence>
<dbReference type="PROSITE" id="PS51935">
    <property type="entry name" value="NLPC_P60"/>
    <property type="match status" value="1"/>
</dbReference>
<dbReference type="PANTHER" id="PTHR47053">
    <property type="entry name" value="MUREIN DD-ENDOPEPTIDASE MEPH-RELATED"/>
    <property type="match status" value="1"/>
</dbReference>
<protein>
    <submittedName>
        <fullName evidence="7">C40 family peptidase</fullName>
    </submittedName>
</protein>
<dbReference type="InterPro" id="IPR051202">
    <property type="entry name" value="Peptidase_C40"/>
</dbReference>
<dbReference type="Pfam" id="PF00877">
    <property type="entry name" value="NLPC_P60"/>
    <property type="match status" value="1"/>
</dbReference>
<name>A0A8J7CBA0_9CYAN</name>
<evidence type="ECO:0000256" key="5">
    <source>
        <dbReference type="SAM" id="MobiDB-lite"/>
    </source>
</evidence>
<dbReference type="RefSeq" id="WP_190837420.1">
    <property type="nucleotide sequence ID" value="NZ_CAWPPI010000120.1"/>
</dbReference>
<evidence type="ECO:0000256" key="1">
    <source>
        <dbReference type="ARBA" id="ARBA00007074"/>
    </source>
</evidence>
<keyword evidence="3" id="KW-0378">Hydrolase</keyword>
<dbReference type="SUPFAM" id="SSF54001">
    <property type="entry name" value="Cysteine proteinases"/>
    <property type="match status" value="1"/>
</dbReference>
<dbReference type="InterPro" id="IPR038765">
    <property type="entry name" value="Papain-like_cys_pep_sf"/>
</dbReference>
<organism evidence="7 8">
    <name type="scientific">Iningainema tapete BLCC-T55</name>
    <dbReference type="NCBI Taxonomy" id="2748662"/>
    <lineage>
        <taxon>Bacteria</taxon>
        <taxon>Bacillati</taxon>
        <taxon>Cyanobacteriota</taxon>
        <taxon>Cyanophyceae</taxon>
        <taxon>Nostocales</taxon>
        <taxon>Scytonemataceae</taxon>
        <taxon>Iningainema tapete</taxon>
    </lineage>
</organism>
<keyword evidence="2" id="KW-0645">Protease</keyword>
<comment type="similarity">
    <text evidence="1">Belongs to the peptidase C40 family.</text>
</comment>
<dbReference type="PANTHER" id="PTHR47053:SF1">
    <property type="entry name" value="MUREIN DD-ENDOPEPTIDASE MEPH-RELATED"/>
    <property type="match status" value="1"/>
</dbReference>
<dbReference type="InterPro" id="IPR041382">
    <property type="entry name" value="SH3_16"/>
</dbReference>
<evidence type="ECO:0000256" key="3">
    <source>
        <dbReference type="ARBA" id="ARBA00022801"/>
    </source>
</evidence>
<feature type="domain" description="NlpC/P60" evidence="6">
    <location>
        <begin position="117"/>
        <end position="249"/>
    </location>
</feature>
<keyword evidence="4" id="KW-0788">Thiol protease</keyword>
<sequence>MFPNPKSQTYIPRQEPGNEPNPKLAEYQCLADLNIYDSPNCDRLATQAATGRHLRILSDDRTEQPLHDNVETRHGTSLQICLCEDDYPGWLLVEDFSLLQPCSVTYLAKLYSEIEIKKLLPQVIAFTHQAMQQPNEYLWGGTLGPNYDCSGLMQAAFASVGIWIPRDAYQQEAFCVPITIPQLQPGDLVFFGVQKATHVGLYLGESCYIHSSGKNQGRDGIGIDCLSEQGTEVSRSYYQQLRGVGRVVKSYEPRRR</sequence>